<dbReference type="STRING" id="474960.SAMN05216180_1502"/>
<dbReference type="InterPro" id="IPR012796">
    <property type="entry name" value="Lysidine-tRNA-synth_C"/>
</dbReference>
<dbReference type="InterPro" id="IPR011063">
    <property type="entry name" value="TilS/TtcA_N"/>
</dbReference>
<reference evidence="10 11" key="1">
    <citation type="submission" date="2016-10" db="EMBL/GenBank/DDBJ databases">
        <authorList>
            <person name="de Groot N.N."/>
        </authorList>
    </citation>
    <scope>NUCLEOTIDE SEQUENCE [LARGE SCALE GENOMIC DNA]</scope>
    <source>
        <strain evidence="10 11">CGMCC 1.5070</strain>
    </source>
</reference>
<comment type="function">
    <text evidence="8">Ligates lysine onto the cytidine present at position 34 of the AUA codon-specific tRNA(Ile) that contains the anticodon CAU, in an ATP-dependent manner. Cytidine is converted to lysidine, thus changing the amino acid specificity of the tRNA from methionine to isoleucine.</text>
</comment>
<dbReference type="Proteomes" id="UP000199158">
    <property type="component" value="Unassembled WGS sequence"/>
</dbReference>
<comment type="catalytic activity">
    <reaction evidence="7 8">
        <text>cytidine(34) in tRNA(Ile2) + L-lysine + ATP = lysidine(34) in tRNA(Ile2) + AMP + diphosphate + H(+)</text>
        <dbReference type="Rhea" id="RHEA:43744"/>
        <dbReference type="Rhea" id="RHEA-COMP:10625"/>
        <dbReference type="Rhea" id="RHEA-COMP:10670"/>
        <dbReference type="ChEBI" id="CHEBI:15378"/>
        <dbReference type="ChEBI" id="CHEBI:30616"/>
        <dbReference type="ChEBI" id="CHEBI:32551"/>
        <dbReference type="ChEBI" id="CHEBI:33019"/>
        <dbReference type="ChEBI" id="CHEBI:82748"/>
        <dbReference type="ChEBI" id="CHEBI:83665"/>
        <dbReference type="ChEBI" id="CHEBI:456215"/>
        <dbReference type="EC" id="6.3.4.19"/>
    </reaction>
</comment>
<dbReference type="SUPFAM" id="SSF82829">
    <property type="entry name" value="MesJ substrate recognition domain-like"/>
    <property type="match status" value="1"/>
</dbReference>
<feature type="domain" description="Lysidine-tRNA(Ile) synthetase C-terminal" evidence="9">
    <location>
        <begin position="373"/>
        <end position="445"/>
    </location>
</feature>
<dbReference type="Gene3D" id="3.40.50.620">
    <property type="entry name" value="HUPs"/>
    <property type="match status" value="1"/>
</dbReference>
<evidence type="ECO:0000313" key="11">
    <source>
        <dbReference type="Proteomes" id="UP000199158"/>
    </source>
</evidence>
<dbReference type="HAMAP" id="MF_01161">
    <property type="entry name" value="tRNA_Ile_lys_synt"/>
    <property type="match status" value="1"/>
</dbReference>
<accession>A0A1H8ARF5</accession>
<keyword evidence="11" id="KW-1185">Reference proteome</keyword>
<dbReference type="Pfam" id="PF11734">
    <property type="entry name" value="TilS_C"/>
    <property type="match status" value="1"/>
</dbReference>
<dbReference type="NCBIfam" id="TIGR02432">
    <property type="entry name" value="lysidine_TilS_N"/>
    <property type="match status" value="1"/>
</dbReference>
<evidence type="ECO:0000256" key="6">
    <source>
        <dbReference type="ARBA" id="ARBA00022840"/>
    </source>
</evidence>
<dbReference type="Pfam" id="PF01171">
    <property type="entry name" value="ATP_bind_3"/>
    <property type="match status" value="1"/>
</dbReference>
<comment type="domain">
    <text evidence="8">The N-terminal region contains the highly conserved SGGXDS motif, predicted to be a P-loop motif involved in ATP binding.</text>
</comment>
<feature type="binding site" evidence="8">
    <location>
        <begin position="26"/>
        <end position="31"/>
    </location>
    <ligand>
        <name>ATP</name>
        <dbReference type="ChEBI" id="CHEBI:30616"/>
    </ligand>
</feature>
<dbReference type="SMART" id="SM00977">
    <property type="entry name" value="TilS_C"/>
    <property type="match status" value="1"/>
</dbReference>
<dbReference type="GO" id="GO:0005524">
    <property type="term" value="F:ATP binding"/>
    <property type="evidence" value="ECO:0007669"/>
    <property type="project" value="UniProtKB-UniRule"/>
</dbReference>
<dbReference type="GO" id="GO:0032267">
    <property type="term" value="F:tRNA(Ile)-lysidine synthase activity"/>
    <property type="evidence" value="ECO:0007669"/>
    <property type="project" value="UniProtKB-EC"/>
</dbReference>
<evidence type="ECO:0000256" key="1">
    <source>
        <dbReference type="ARBA" id="ARBA00004496"/>
    </source>
</evidence>
<comment type="similarity">
    <text evidence="8">Belongs to the tRNA(Ile)-lysidine synthase family.</text>
</comment>
<keyword evidence="6 8" id="KW-0067">ATP-binding</keyword>
<evidence type="ECO:0000256" key="3">
    <source>
        <dbReference type="ARBA" id="ARBA00022598"/>
    </source>
</evidence>
<keyword evidence="2 8" id="KW-0963">Cytoplasm</keyword>
<dbReference type="PANTHER" id="PTHR43033">
    <property type="entry name" value="TRNA(ILE)-LYSIDINE SYNTHASE-RELATED"/>
    <property type="match status" value="1"/>
</dbReference>
<dbReference type="RefSeq" id="WP_092753185.1">
    <property type="nucleotide sequence ID" value="NZ_FOCG01000001.1"/>
</dbReference>
<dbReference type="Gene3D" id="1.20.59.20">
    <property type="match status" value="1"/>
</dbReference>
<dbReference type="InterPro" id="IPR020825">
    <property type="entry name" value="Phe-tRNA_synthase-like_B3/B4"/>
</dbReference>
<dbReference type="InterPro" id="IPR012795">
    <property type="entry name" value="tRNA_Ile_lys_synt_N"/>
</dbReference>
<evidence type="ECO:0000256" key="4">
    <source>
        <dbReference type="ARBA" id="ARBA00022694"/>
    </source>
</evidence>
<comment type="subcellular location">
    <subcellularLocation>
        <location evidence="1 8">Cytoplasm</location>
    </subcellularLocation>
</comment>
<dbReference type="CDD" id="cd01992">
    <property type="entry name" value="TilS_N"/>
    <property type="match status" value="1"/>
</dbReference>
<dbReference type="GO" id="GO:0005737">
    <property type="term" value="C:cytoplasm"/>
    <property type="evidence" value="ECO:0007669"/>
    <property type="project" value="UniProtKB-SubCell"/>
</dbReference>
<dbReference type="GO" id="GO:0006400">
    <property type="term" value="P:tRNA modification"/>
    <property type="evidence" value="ECO:0007669"/>
    <property type="project" value="UniProtKB-UniRule"/>
</dbReference>
<dbReference type="InterPro" id="IPR014729">
    <property type="entry name" value="Rossmann-like_a/b/a_fold"/>
</dbReference>
<dbReference type="AlphaFoldDB" id="A0A1H8ARF5"/>
<name>A0A1H8ARF5_9FIRM</name>
<evidence type="ECO:0000313" key="10">
    <source>
        <dbReference type="EMBL" id="SEM73302.1"/>
    </source>
</evidence>
<proteinExistence type="inferred from homology"/>
<dbReference type="Gene3D" id="3.50.40.10">
    <property type="entry name" value="Phenylalanyl-trna Synthetase, Chain B, domain 3"/>
    <property type="match status" value="1"/>
</dbReference>
<organism evidence="10 11">
    <name type="scientific">Hydrogenoanaerobacterium saccharovorans</name>
    <dbReference type="NCBI Taxonomy" id="474960"/>
    <lineage>
        <taxon>Bacteria</taxon>
        <taxon>Bacillati</taxon>
        <taxon>Bacillota</taxon>
        <taxon>Clostridia</taxon>
        <taxon>Eubacteriales</taxon>
        <taxon>Oscillospiraceae</taxon>
        <taxon>Hydrogenoanaerobacterium</taxon>
    </lineage>
</organism>
<keyword evidence="5 8" id="KW-0547">Nucleotide-binding</keyword>
<dbReference type="NCBIfam" id="TIGR02433">
    <property type="entry name" value="lysidine_TilS_C"/>
    <property type="match status" value="1"/>
</dbReference>
<dbReference type="SUPFAM" id="SSF52402">
    <property type="entry name" value="Adenine nucleotide alpha hydrolases-like"/>
    <property type="match status" value="1"/>
</dbReference>
<evidence type="ECO:0000256" key="7">
    <source>
        <dbReference type="ARBA" id="ARBA00048539"/>
    </source>
</evidence>
<sequence>MRDKALSAIIKYKMIAADDVIIVGVSGGADSIALLHFLHTCAGELGYTVRAAHINHGIRGAESDRDMCFVEDFCKKRDIPLDTLVLQDIFEKAKKAGQGLEEYARNARYSYFTQVAKKYKAKVATAHTLSDSLETTLFHLARGTGLRGLRGIPPVRGNIIRPLITCTRVEIELYCKANDLAYVNDSTNASDDYSRNRIRHHVIPQLQQVHSGLENAYRRMAEHLADDEDYLAQAAQCALDELRRLHGYDAERLLALHPAVRYRAIAAIVAEHHLPCSDAKATLILENLASQHYAVELTTGHYVKINRGVLTVEKSVQPIPYFEIPVSLGTYPVNNTILVTFEKTNYEHYKQIEKYNPKALKNALDYDRIYGNLVLRQKLDGDKIKLYPTGMTKKLKKLFNEASLSVEKRQNTPVLADEQGVVWVYGFGCDERTAVTAKTKNILTISIAEEKET</sequence>
<dbReference type="SUPFAM" id="SSF56037">
    <property type="entry name" value="PheT/TilS domain"/>
    <property type="match status" value="1"/>
</dbReference>
<evidence type="ECO:0000256" key="8">
    <source>
        <dbReference type="HAMAP-Rule" id="MF_01161"/>
    </source>
</evidence>
<keyword evidence="3 8" id="KW-0436">Ligase</keyword>
<dbReference type="OrthoDB" id="9807403at2"/>
<evidence type="ECO:0000259" key="9">
    <source>
        <dbReference type="SMART" id="SM00977"/>
    </source>
</evidence>
<evidence type="ECO:0000256" key="5">
    <source>
        <dbReference type="ARBA" id="ARBA00022741"/>
    </source>
</evidence>
<dbReference type="EMBL" id="FOCG01000001">
    <property type="protein sequence ID" value="SEM73302.1"/>
    <property type="molecule type" value="Genomic_DNA"/>
</dbReference>
<gene>
    <name evidence="8" type="primary">tilS</name>
    <name evidence="10" type="ORF">SAMN05216180_1502</name>
</gene>
<dbReference type="EC" id="6.3.4.19" evidence="8"/>
<evidence type="ECO:0000256" key="2">
    <source>
        <dbReference type="ARBA" id="ARBA00022490"/>
    </source>
</evidence>
<dbReference type="PANTHER" id="PTHR43033:SF1">
    <property type="entry name" value="TRNA(ILE)-LYSIDINE SYNTHASE-RELATED"/>
    <property type="match status" value="1"/>
</dbReference>
<protein>
    <recommendedName>
        <fullName evidence="8">tRNA(Ile)-lysidine synthase</fullName>
        <ecNumber evidence="8">6.3.4.19</ecNumber>
    </recommendedName>
    <alternativeName>
        <fullName evidence="8">tRNA(Ile)-2-lysyl-cytidine synthase</fullName>
    </alternativeName>
    <alternativeName>
        <fullName evidence="8">tRNA(Ile)-lysidine synthetase</fullName>
    </alternativeName>
</protein>
<dbReference type="InterPro" id="IPR012094">
    <property type="entry name" value="tRNA_Ile_lys_synt"/>
</dbReference>
<keyword evidence="4 8" id="KW-0819">tRNA processing</keyword>